<proteinExistence type="predicted"/>
<keyword evidence="3" id="KW-1185">Reference proteome</keyword>
<dbReference type="RefSeq" id="WP_003089603.1">
    <property type="nucleotide sequence ID" value="NZ_AJTZ01000005.1"/>
</dbReference>
<evidence type="ECO:0000313" key="2">
    <source>
        <dbReference type="EMBL" id="EJN94526.1"/>
    </source>
</evidence>
<evidence type="ECO:0000313" key="3">
    <source>
        <dbReference type="Proteomes" id="UP000007815"/>
    </source>
</evidence>
<gene>
    <name evidence="2" type="ORF">SRA_08311</name>
</gene>
<dbReference type="Proteomes" id="UP000007815">
    <property type="component" value="Unassembled WGS sequence"/>
</dbReference>
<feature type="region of interest" description="Disordered" evidence="1">
    <location>
        <begin position="43"/>
        <end position="65"/>
    </location>
</feature>
<dbReference type="EMBL" id="AJTZ01000005">
    <property type="protein sequence ID" value="EJN94526.1"/>
    <property type="molecule type" value="Genomic_DNA"/>
</dbReference>
<protein>
    <submittedName>
        <fullName evidence="2">Uncharacterized protein</fullName>
    </submittedName>
</protein>
<reference evidence="2 3" key="1">
    <citation type="submission" date="2009-12" db="EMBL/GenBank/DDBJ databases">
        <authorList>
            <person name="Lefebure T."/>
            <person name="Cornejo O.E."/>
            <person name="Pavinski Bitar P.D."/>
            <person name="Lang P."/>
            <person name="Stanhope M.J."/>
        </authorList>
    </citation>
    <scope>NUCLEOTIDE SEQUENCE [LARGE SCALE GENOMIC DNA]</scope>
    <source>
        <strain evidence="2 3">FA-1</strain>
    </source>
</reference>
<accession>A0ABN0GW73</accession>
<evidence type="ECO:0000256" key="1">
    <source>
        <dbReference type="SAM" id="MobiDB-lite"/>
    </source>
</evidence>
<organism evidence="2 3">
    <name type="scientific">Streptococcus ratti FA-1 = DSM 20564</name>
    <dbReference type="NCBI Taxonomy" id="699248"/>
    <lineage>
        <taxon>Bacteria</taxon>
        <taxon>Bacillati</taxon>
        <taxon>Bacillota</taxon>
        <taxon>Bacilli</taxon>
        <taxon>Lactobacillales</taxon>
        <taxon>Streptococcaceae</taxon>
        <taxon>Streptococcus</taxon>
    </lineage>
</organism>
<sequence>MGKKNYSMIVKGAILVVSLVMALLSQSVYGDVSSKTAVNTPSAKSQIESLSKKSKNKFRPKDSSDSTIEKIKTYEDYLTMYQFIVNEYITNYEAVVTQYGLGDAETYKSIRQGVVDSVKEQKKQYGSMKKAMIIGKKDLVQFLKDYRDKLKEFVNQMSQGLQQ</sequence>
<name>A0ABN0GW73_STRRT</name>
<comment type="caution">
    <text evidence="2">The sequence shown here is derived from an EMBL/GenBank/DDBJ whole genome shotgun (WGS) entry which is preliminary data.</text>
</comment>